<feature type="domain" description="SpaA-like prealbumin fold" evidence="11">
    <location>
        <begin position="1060"/>
        <end position="1132"/>
    </location>
</feature>
<keyword evidence="8" id="KW-1133">Transmembrane helix</keyword>
<gene>
    <name evidence="13" type="ORF">AAA083_03515</name>
</gene>
<evidence type="ECO:0000313" key="13">
    <source>
        <dbReference type="EMBL" id="MEQ3362043.1"/>
    </source>
</evidence>
<feature type="domain" description="SpaA-like prealbumin fold" evidence="11">
    <location>
        <begin position="1150"/>
        <end position="1233"/>
    </location>
</feature>
<dbReference type="Gene3D" id="2.60.40.10">
    <property type="entry name" value="Immunoglobulins"/>
    <property type="match status" value="3"/>
</dbReference>
<dbReference type="Gene3D" id="2.60.40.1280">
    <property type="match status" value="1"/>
</dbReference>
<dbReference type="PANTHER" id="PTHR36108:SF13">
    <property type="entry name" value="COLOSSIN-B-RELATED"/>
    <property type="match status" value="1"/>
</dbReference>
<evidence type="ECO:0000313" key="14">
    <source>
        <dbReference type="Proteomes" id="UP001487305"/>
    </source>
</evidence>
<feature type="signal peptide" evidence="9">
    <location>
        <begin position="1"/>
        <end position="29"/>
    </location>
</feature>
<dbReference type="SUPFAM" id="SSF49401">
    <property type="entry name" value="Bacterial adhesins"/>
    <property type="match status" value="6"/>
</dbReference>
<evidence type="ECO:0000256" key="7">
    <source>
        <dbReference type="SAM" id="MobiDB-lite"/>
    </source>
</evidence>
<evidence type="ECO:0000256" key="8">
    <source>
        <dbReference type="SAM" id="Phobius"/>
    </source>
</evidence>
<keyword evidence="3" id="KW-0134">Cell wall</keyword>
<dbReference type="InterPro" id="IPR041033">
    <property type="entry name" value="SpaA_PFL_dom_1"/>
</dbReference>
<feature type="domain" description="SDR-like Ig" evidence="12">
    <location>
        <begin position="185"/>
        <end position="278"/>
    </location>
</feature>
<dbReference type="PANTHER" id="PTHR36108">
    <property type="entry name" value="COLOSSIN-B-RELATED"/>
    <property type="match status" value="1"/>
</dbReference>
<dbReference type="InterPro" id="IPR011252">
    <property type="entry name" value="Fibrogen-bd_dom1"/>
</dbReference>
<evidence type="ECO:0000256" key="6">
    <source>
        <dbReference type="ARBA" id="ARBA00023088"/>
    </source>
</evidence>
<comment type="subcellular location">
    <subcellularLocation>
        <location evidence="1">Secreted</location>
        <location evidence="1">Cell wall</location>
        <topology evidence="1">Peptidoglycan-anchor</topology>
    </subcellularLocation>
</comment>
<keyword evidence="8" id="KW-0472">Membrane</keyword>
<reference evidence="13 14" key="1">
    <citation type="submission" date="2024-04" db="EMBL/GenBank/DDBJ databases">
        <title>Human intestinal bacterial collection.</title>
        <authorList>
            <person name="Pauvert C."/>
            <person name="Hitch T.C.A."/>
            <person name="Clavel T."/>
        </authorList>
    </citation>
    <scope>NUCLEOTIDE SEQUENCE [LARGE SCALE GENOMIC DNA]</scope>
    <source>
        <strain evidence="13 14">CLA-KB-H42</strain>
    </source>
</reference>
<feature type="transmembrane region" description="Helical" evidence="8">
    <location>
        <begin position="1382"/>
        <end position="1406"/>
    </location>
</feature>
<proteinExistence type="inferred from homology"/>
<keyword evidence="4" id="KW-0964">Secreted</keyword>
<dbReference type="EMBL" id="JBBNOP010000002">
    <property type="protein sequence ID" value="MEQ3362043.1"/>
    <property type="molecule type" value="Genomic_DNA"/>
</dbReference>
<feature type="chain" id="PRO_5047300743" evidence="9">
    <location>
        <begin position="30"/>
        <end position="1414"/>
    </location>
</feature>
<feature type="region of interest" description="Disordered" evidence="7">
    <location>
        <begin position="737"/>
        <end position="763"/>
    </location>
</feature>
<evidence type="ECO:0000259" key="12">
    <source>
        <dbReference type="Pfam" id="PF17961"/>
    </source>
</evidence>
<evidence type="ECO:0000256" key="4">
    <source>
        <dbReference type="ARBA" id="ARBA00022525"/>
    </source>
</evidence>
<accession>A0ABV1JBA0</accession>
<evidence type="ECO:0000256" key="9">
    <source>
        <dbReference type="SAM" id="SignalP"/>
    </source>
</evidence>
<feature type="domain" description="Collagen binding" evidence="10">
    <location>
        <begin position="456"/>
        <end position="585"/>
    </location>
</feature>
<feature type="compositionally biased region" description="Polar residues" evidence="7">
    <location>
        <begin position="737"/>
        <end position="746"/>
    </location>
</feature>
<dbReference type="InterPro" id="IPR008456">
    <property type="entry name" value="Collagen-bd_dom"/>
</dbReference>
<dbReference type="Proteomes" id="UP001487305">
    <property type="component" value="Unassembled WGS sequence"/>
</dbReference>
<dbReference type="Pfam" id="PF17802">
    <property type="entry name" value="SpaA"/>
    <property type="match status" value="3"/>
</dbReference>
<comment type="similarity">
    <text evidence="2">Belongs to the serine-aspartate repeat-containing protein (SDr) family.</text>
</comment>
<feature type="compositionally biased region" description="Acidic residues" evidence="7">
    <location>
        <begin position="69"/>
        <end position="84"/>
    </location>
</feature>
<evidence type="ECO:0000259" key="11">
    <source>
        <dbReference type="Pfam" id="PF17802"/>
    </source>
</evidence>
<protein>
    <submittedName>
        <fullName evidence="13">Collagen binding domain-containing protein</fullName>
    </submittedName>
</protein>
<evidence type="ECO:0000256" key="1">
    <source>
        <dbReference type="ARBA" id="ARBA00004168"/>
    </source>
</evidence>
<dbReference type="RefSeq" id="WP_349227176.1">
    <property type="nucleotide sequence ID" value="NZ_JBBNOP010000002.1"/>
</dbReference>
<evidence type="ECO:0000259" key="10">
    <source>
        <dbReference type="Pfam" id="PF05737"/>
    </source>
</evidence>
<name>A0ABV1JBA0_9ACTN</name>
<feature type="region of interest" description="Disordered" evidence="7">
    <location>
        <begin position="39"/>
        <end position="128"/>
    </location>
</feature>
<dbReference type="Pfam" id="PF17961">
    <property type="entry name" value="Big_8"/>
    <property type="match status" value="1"/>
</dbReference>
<keyword evidence="5 9" id="KW-0732">Signal</keyword>
<comment type="caution">
    <text evidence="13">The sequence shown here is derived from an EMBL/GenBank/DDBJ whole genome shotgun (WGS) entry which is preliminary data.</text>
</comment>
<keyword evidence="6" id="KW-0572">Peptidoglycan-anchor</keyword>
<feature type="compositionally biased region" description="Low complexity" evidence="7">
    <location>
        <begin position="85"/>
        <end position="99"/>
    </location>
</feature>
<feature type="domain" description="Collagen binding" evidence="10">
    <location>
        <begin position="759"/>
        <end position="883"/>
    </location>
</feature>
<keyword evidence="8" id="KW-0812">Transmembrane</keyword>
<feature type="domain" description="Collagen binding" evidence="10">
    <location>
        <begin position="905"/>
        <end position="1037"/>
    </location>
</feature>
<organism evidence="13 14">
    <name type="scientific">Raoultibacter massiliensis</name>
    <dbReference type="NCBI Taxonomy" id="1852371"/>
    <lineage>
        <taxon>Bacteria</taxon>
        <taxon>Bacillati</taxon>
        <taxon>Actinomycetota</taxon>
        <taxon>Coriobacteriia</taxon>
        <taxon>Eggerthellales</taxon>
        <taxon>Eggerthellaceae</taxon>
        <taxon>Raoultibacter</taxon>
    </lineage>
</organism>
<feature type="domain" description="SpaA-like prealbumin fold" evidence="11">
    <location>
        <begin position="1255"/>
        <end position="1341"/>
    </location>
</feature>
<evidence type="ECO:0000256" key="3">
    <source>
        <dbReference type="ARBA" id="ARBA00022512"/>
    </source>
</evidence>
<keyword evidence="14" id="KW-1185">Reference proteome</keyword>
<sequence length="1414" mass="148383">MKARTKRTVLAYAMAVLLALNLLPLSAFAEASDGERTAQAVSDRVSNSPVGSGDDALTDPTANRQTVEAADEVPAEGALDDFSEESSGGSPSIDDSDGVASGGESDGAASGLRNGSESADPERSADSDDGAALLAADPVDISTLLPPSSNGTILGGMTVEMRDANGNPLPAGQDPTIDSIIHLGFPLSIPADTTDQIKAGDYYSFELPDAVTVPAGIKSVALVDPDDASIVYANFTVSPSKPGTRAVVTITFTDAVTGKGDVTGQMGFSGGLNADAIGKPGETEIKLPFENSVPPASITIVPATDSDVSKSGNFDQPRNPTSISWSVDINKSLKQMNNASVAESFPSGLTFEGVEVYQVPVDFYGNVIGEPGDAGWTKLDAVGYTASSDGTKVTLNSPYDSTKEAYRFVYKTTIEDDVKDLSGGDVAFTNKAVLHSDDTGADGLPAQATVSANFGKMIDKKGSTYDPSTRLITWQVQYNYGGRTIPAGDAWVEDICDYPDLEFIADSVTVQKMKFDSKGNAVVESGLSEGAGAGQYTFSQDLGSKSIKVGFNSDVDYPVLITYQTKVTSVIDANKTYVNTAITSGNPPSIAHDRITVGQHNLVKTVDGVDIANKTITWKIDINKSRYPMQSFTLTDTLVLGLSHTISNGANIEVHDVTAGKVVPEAGDFTGDGYTLRLSTDSSGNHIGFNLAFVGSYGSTDHEFAITYKTSYDAMHNPPDGSQEFVNIASSSWYDASGGHHSNTGRASYRPTPPDGSNGMKSGSYNAVDKKITWSVLVNYARTGLKGASISDMILPGQTFVDGSLSVHSYTIRSNGTTVKGPELTAEQMASLDVTLPSDDNEQTLTVGFPDGDELYWIEFDTSVEGTVIEAAYDNVAILHNEAESVKDTSLKAKVSVKHGGSLAEKSGYQDSDGAAVWSLTVNPNNSKLSDVLVTDTPSSNQFVNLDSIAINGTTVDKAGNLTLDPSSVLVRDTDYTVDYVQDENGVWQLKIAFANTIDSAYIVTYKATLYADSSVPLSQATNTATITGNNLKTVTDNTTGSILVQLTDGSGILKGTRKDLILHKTDLGGNDLPGAKFQLFNSHGQPIGGVVSTDENGAISFAGIVTGIYTLKEVEPAPGYTMSEELAAGITVLLEADSGPVEITNDLTEVKLVKQNTEGAAVGGAEFSLERFDGGAWSPVASLPEPLDLVSKADGSIVIRGLEPGHYRLSEVAAPYPYVLGEPREFDVSYRSDDVKIVDPVDLGSYVNERFAATLNILKTDVDGAPLAKAEFELRDPSGAVVKGGIVTGSDGRASVAGIDEGSYVLVETKAPEGYQLDQTPHEIEAVYDQAGQTIEITLVNLAEPIPRIPDVTNPPTTPHPADSPKMPTPVGGLARTGDGYLAAGIGAFAALAVVAAAAAGALALRRRRSAGE</sequence>
<dbReference type="Gene3D" id="2.60.40.740">
    <property type="match status" value="5"/>
</dbReference>
<dbReference type="InterPro" id="IPR041171">
    <property type="entry name" value="SDR_Ig"/>
</dbReference>
<dbReference type="Pfam" id="PF05737">
    <property type="entry name" value="Collagen_bind"/>
    <property type="match status" value="4"/>
</dbReference>
<evidence type="ECO:0000256" key="2">
    <source>
        <dbReference type="ARBA" id="ARBA00007257"/>
    </source>
</evidence>
<dbReference type="InterPro" id="IPR008966">
    <property type="entry name" value="Adhesion_dom_sf"/>
</dbReference>
<dbReference type="SUPFAM" id="SSF49478">
    <property type="entry name" value="Cna protein B-type domain"/>
    <property type="match status" value="2"/>
</dbReference>
<keyword evidence="13" id="KW-0176">Collagen</keyword>
<dbReference type="InterPro" id="IPR013783">
    <property type="entry name" value="Ig-like_fold"/>
</dbReference>
<feature type="domain" description="Collagen binding" evidence="10">
    <location>
        <begin position="306"/>
        <end position="439"/>
    </location>
</feature>
<evidence type="ECO:0000256" key="5">
    <source>
        <dbReference type="ARBA" id="ARBA00022729"/>
    </source>
</evidence>